<dbReference type="GO" id="GO:0003677">
    <property type="term" value="F:DNA binding"/>
    <property type="evidence" value="ECO:0007669"/>
    <property type="project" value="InterPro"/>
</dbReference>
<name>A0A1M4Y8S7_9FLAO</name>
<dbReference type="Proteomes" id="UP000184406">
    <property type="component" value="Unassembled WGS sequence"/>
</dbReference>
<dbReference type="InterPro" id="IPR010982">
    <property type="entry name" value="Lambda_DNA-bd_dom_sf"/>
</dbReference>
<accession>A0A1M4Y8S7</accession>
<sequence length="96" mass="11075">MNEYKTEKIKALIAQRIKELKGETSYTDIAKKCNIYPGKISNVANNKIDCQLSSLIEIATGLRVHPRQIFEIMFDFEDYYANLDGISKNKKTSKRK</sequence>
<dbReference type="SUPFAM" id="SSF47413">
    <property type="entry name" value="lambda repressor-like DNA-binding domains"/>
    <property type="match status" value="1"/>
</dbReference>
<dbReference type="EMBL" id="FQUX01000002">
    <property type="protein sequence ID" value="SHF02151.1"/>
    <property type="molecule type" value="Genomic_DNA"/>
</dbReference>
<evidence type="ECO:0008006" key="3">
    <source>
        <dbReference type="Google" id="ProtNLM"/>
    </source>
</evidence>
<dbReference type="Gene3D" id="1.10.260.40">
    <property type="entry name" value="lambda repressor-like DNA-binding domains"/>
    <property type="match status" value="1"/>
</dbReference>
<evidence type="ECO:0000313" key="2">
    <source>
        <dbReference type="Proteomes" id="UP000184406"/>
    </source>
</evidence>
<evidence type="ECO:0000313" key="1">
    <source>
        <dbReference type="EMBL" id="SHF02151.1"/>
    </source>
</evidence>
<dbReference type="AlphaFoldDB" id="A0A1M4Y8S7"/>
<gene>
    <name evidence="1" type="ORF">SAMN03080594_102360</name>
</gene>
<reference evidence="2" key="1">
    <citation type="submission" date="2016-11" db="EMBL/GenBank/DDBJ databases">
        <authorList>
            <person name="Varghese N."/>
            <person name="Submissions S."/>
        </authorList>
    </citation>
    <scope>NUCLEOTIDE SEQUENCE [LARGE SCALE GENOMIC DNA]</scope>
    <source>
        <strain evidence="2">DSM 17539</strain>
    </source>
</reference>
<proteinExistence type="predicted"/>
<keyword evidence="2" id="KW-1185">Reference proteome</keyword>
<organism evidence="1 2">
    <name type="scientific">Arenibacter palladensis</name>
    <dbReference type="NCBI Taxonomy" id="237373"/>
    <lineage>
        <taxon>Bacteria</taxon>
        <taxon>Pseudomonadati</taxon>
        <taxon>Bacteroidota</taxon>
        <taxon>Flavobacteriia</taxon>
        <taxon>Flavobacteriales</taxon>
        <taxon>Flavobacteriaceae</taxon>
        <taxon>Arenibacter</taxon>
    </lineage>
</organism>
<protein>
    <recommendedName>
        <fullName evidence="3">HTH cro/C1-type domain-containing protein</fullName>
    </recommendedName>
</protein>